<keyword evidence="1" id="KW-1133">Transmembrane helix</keyword>
<evidence type="ECO:0000256" key="1">
    <source>
        <dbReference type="SAM" id="Phobius"/>
    </source>
</evidence>
<name>A0ABM3ULP2_MUSDO</name>
<protein>
    <submittedName>
        <fullName evidence="3">Uncharacterized protein LOC131800775 isoform X2</fullName>
    </submittedName>
</protein>
<dbReference type="RefSeq" id="XP_058974448.1">
    <property type="nucleotide sequence ID" value="XM_059118465.1"/>
</dbReference>
<organism evidence="2 3">
    <name type="scientific">Musca domestica</name>
    <name type="common">House fly</name>
    <dbReference type="NCBI Taxonomy" id="7370"/>
    <lineage>
        <taxon>Eukaryota</taxon>
        <taxon>Metazoa</taxon>
        <taxon>Ecdysozoa</taxon>
        <taxon>Arthropoda</taxon>
        <taxon>Hexapoda</taxon>
        <taxon>Insecta</taxon>
        <taxon>Pterygota</taxon>
        <taxon>Neoptera</taxon>
        <taxon>Endopterygota</taxon>
        <taxon>Diptera</taxon>
        <taxon>Brachycera</taxon>
        <taxon>Muscomorpha</taxon>
        <taxon>Muscoidea</taxon>
        <taxon>Muscidae</taxon>
        <taxon>Musca</taxon>
    </lineage>
</organism>
<sequence>MSEEYPPYVRPLINDGTLCLSVSKLAMSFCVLGLIFLIAVIVAITSLIRSRRRIAAIHNCGSLSNNSSRLHRAEVCTSMFSSSSESAQSARFGTKFFMPYYPNTLPYGRVY</sequence>
<accession>A0ABM3ULP2</accession>
<dbReference type="Proteomes" id="UP001652621">
    <property type="component" value="Unplaced"/>
</dbReference>
<gene>
    <name evidence="3" type="primary">LOC131800775</name>
</gene>
<reference evidence="3" key="1">
    <citation type="submission" date="2025-08" db="UniProtKB">
        <authorList>
            <consortium name="RefSeq"/>
        </authorList>
    </citation>
    <scope>IDENTIFICATION</scope>
    <source>
        <strain evidence="3">Aabys</strain>
        <tissue evidence="3">Whole body</tissue>
    </source>
</reference>
<keyword evidence="1" id="KW-0812">Transmembrane</keyword>
<evidence type="ECO:0000313" key="3">
    <source>
        <dbReference type="RefSeq" id="XP_058974448.1"/>
    </source>
</evidence>
<feature type="transmembrane region" description="Helical" evidence="1">
    <location>
        <begin position="25"/>
        <end position="48"/>
    </location>
</feature>
<evidence type="ECO:0000313" key="2">
    <source>
        <dbReference type="Proteomes" id="UP001652621"/>
    </source>
</evidence>
<proteinExistence type="predicted"/>
<keyword evidence="1" id="KW-0472">Membrane</keyword>
<keyword evidence="2" id="KW-1185">Reference proteome</keyword>
<dbReference type="GeneID" id="131800775"/>